<gene>
    <name evidence="1" type="ORF">HKK74_18420</name>
</gene>
<dbReference type="InterPro" id="IPR007995">
    <property type="entry name" value="DUF742"/>
</dbReference>
<dbReference type="Pfam" id="PF05331">
    <property type="entry name" value="DUF742"/>
    <property type="match status" value="1"/>
</dbReference>
<dbReference type="InterPro" id="IPR036390">
    <property type="entry name" value="WH_DNA-bd_sf"/>
</dbReference>
<dbReference type="PANTHER" id="PTHR36221:SF1">
    <property type="entry name" value="DUF742 DOMAIN-CONTAINING PROTEIN"/>
    <property type="match status" value="1"/>
</dbReference>
<dbReference type="RefSeq" id="WP_187244471.1">
    <property type="nucleotide sequence ID" value="NZ_BAAAOK010000004.1"/>
</dbReference>
<proteinExistence type="predicted"/>
<sequence>MTGHGSEWLDEEAGPLVRSYALTRGRTSPGTRGEGFEMIAIISTVGTAPFSSPNVWPEHLAILELCARPLSVAEISAKLRLPLVVIRVLLGDLLDVGLIAVRRPKQDDRPFNEHLLREVLHGLQAL</sequence>
<dbReference type="SUPFAM" id="SSF46785">
    <property type="entry name" value="Winged helix' DNA-binding domain"/>
    <property type="match status" value="1"/>
</dbReference>
<accession>A0ABR7LRH9</accession>
<evidence type="ECO:0000313" key="2">
    <source>
        <dbReference type="Proteomes" id="UP000805614"/>
    </source>
</evidence>
<dbReference type="Proteomes" id="UP000805614">
    <property type="component" value="Unassembled WGS sequence"/>
</dbReference>
<keyword evidence="2" id="KW-1185">Reference proteome</keyword>
<protein>
    <submittedName>
        <fullName evidence="1">DUF742 domain-containing protein</fullName>
    </submittedName>
</protein>
<dbReference type="PANTHER" id="PTHR36221">
    <property type="entry name" value="DUF742 DOMAIN-CONTAINING PROTEIN"/>
    <property type="match status" value="1"/>
</dbReference>
<evidence type="ECO:0000313" key="1">
    <source>
        <dbReference type="EMBL" id="MBC6467453.1"/>
    </source>
</evidence>
<reference evidence="1 2" key="1">
    <citation type="submission" date="2020-06" db="EMBL/GenBank/DDBJ databases">
        <title>Actinomadura xiongansis sp. nov., isolated from soil of Baiyangdian.</title>
        <authorList>
            <person name="Zhang X."/>
        </authorList>
    </citation>
    <scope>NUCLEOTIDE SEQUENCE [LARGE SCALE GENOMIC DNA]</scope>
    <source>
        <strain evidence="1 2">HBUM206468</strain>
    </source>
</reference>
<organism evidence="1 2">
    <name type="scientific">Actinomadura alba</name>
    <dbReference type="NCBI Taxonomy" id="406431"/>
    <lineage>
        <taxon>Bacteria</taxon>
        <taxon>Bacillati</taxon>
        <taxon>Actinomycetota</taxon>
        <taxon>Actinomycetes</taxon>
        <taxon>Streptosporangiales</taxon>
        <taxon>Thermomonosporaceae</taxon>
        <taxon>Actinomadura</taxon>
    </lineage>
</organism>
<name>A0ABR7LRH9_9ACTN</name>
<comment type="caution">
    <text evidence="1">The sequence shown here is derived from an EMBL/GenBank/DDBJ whole genome shotgun (WGS) entry which is preliminary data.</text>
</comment>
<dbReference type="EMBL" id="JABVEC010000013">
    <property type="protein sequence ID" value="MBC6467453.1"/>
    <property type="molecule type" value="Genomic_DNA"/>
</dbReference>